<feature type="region of interest" description="Disordered" evidence="3">
    <location>
        <begin position="292"/>
        <end position="336"/>
    </location>
</feature>
<dbReference type="Pfam" id="PF00617">
    <property type="entry name" value="RasGEF"/>
    <property type="match status" value="1"/>
</dbReference>
<gene>
    <name evidence="6" type="ORF">AMSG_03300</name>
</gene>
<evidence type="ECO:0000256" key="1">
    <source>
        <dbReference type="ARBA" id="ARBA00022658"/>
    </source>
</evidence>
<dbReference type="EMBL" id="GL349444">
    <property type="protein sequence ID" value="KNC46869.1"/>
    <property type="molecule type" value="Genomic_DNA"/>
</dbReference>
<dbReference type="Gene3D" id="1.10.840.10">
    <property type="entry name" value="Ras guanine-nucleotide exchange factors catalytic domain"/>
    <property type="match status" value="1"/>
</dbReference>
<dbReference type="InterPro" id="IPR000651">
    <property type="entry name" value="Ras-like_Gua-exchang_fac_N"/>
</dbReference>
<dbReference type="OMA" id="WALCHES"/>
<dbReference type="InterPro" id="IPR019804">
    <property type="entry name" value="Ras_G-nucl-exch_fac_CS"/>
</dbReference>
<keyword evidence="7" id="KW-1185">Reference proteome</keyword>
<dbReference type="GO" id="GO:0007265">
    <property type="term" value="P:Ras protein signal transduction"/>
    <property type="evidence" value="ECO:0007669"/>
    <property type="project" value="TreeGrafter"/>
</dbReference>
<proteinExistence type="predicted"/>
<accession>A0A0L0D3I9</accession>
<dbReference type="InterPro" id="IPR023578">
    <property type="entry name" value="Ras_GEF_dom_sf"/>
</dbReference>
<feature type="region of interest" description="Disordered" evidence="3">
    <location>
        <begin position="352"/>
        <end position="504"/>
    </location>
</feature>
<dbReference type="GO" id="GO:0005886">
    <property type="term" value="C:plasma membrane"/>
    <property type="evidence" value="ECO:0007669"/>
    <property type="project" value="TreeGrafter"/>
</dbReference>
<evidence type="ECO:0000256" key="3">
    <source>
        <dbReference type="SAM" id="MobiDB-lite"/>
    </source>
</evidence>
<dbReference type="RefSeq" id="XP_013760142.1">
    <property type="nucleotide sequence ID" value="XM_013904688.1"/>
</dbReference>
<organism evidence="6 7">
    <name type="scientific">Thecamonas trahens ATCC 50062</name>
    <dbReference type="NCBI Taxonomy" id="461836"/>
    <lineage>
        <taxon>Eukaryota</taxon>
        <taxon>Apusozoa</taxon>
        <taxon>Apusomonadida</taxon>
        <taxon>Apusomonadidae</taxon>
        <taxon>Thecamonas</taxon>
    </lineage>
</organism>
<sequence>MSTPPRGARPPPKPVRKQSVVLTRIPVPGAVSPPSRSISAAHSPSSHSPSPNSGAAPPAEPAAPAAEPAAPAVEPAAPAAEPAAPVAEPAAPAAEPAAPAAEPAAPAAEPAAPAAEPAAPAAEPAAPPAEPAAPAAEPAAPAAEPAAPVAEPAAPAAEPAAPAAEPAAPAAEPAAPAAEPAAPPAEPAAPAAEPAAPAAEPAAPAAEPAAPPAESAPPPEPASDPFAEPAPTTDPLAEPSTKPQDRLLQNRMTRSSSFGFLVPGVTPKAAEPEGEDTSIAIEPTSVFADDEFGFTAAPSSPREAETDSAAIVGPDADGGTPDTTAGELTSEPTEPTEASVVAAFLDDDFGFGSPGAGSSIANTPSTPPHVSIVSMPNSFDDESSIAAAAAADSDSTDRDGTIGGDGALAEDECMHGGLSQAANNADVADDPDNPDASFDSDSSDEPGPGTRSPLPRFGDKRHTMRPVSTAGSLALPGFLAAPGSRGTYTPGATSATPPAPLPAGFDLVSAILDPSYSLRMDLDTDDATESNLELTENNDRESGNDDTGSDGGDLDGGASSNSDPNELTVELTDAYPEAPKAVTAAKAPSSAASSPESAPAASPRKPKPRRSRALPSVPLTPEQIKAKLAAKGIFTAEVARRRTLPCDMVKTSFARPADLTLDTLPPPPPSVPHRIEDRFALAAETEEMVVISQPGSNRMLVKAATLTRLVEHLTNEKFPDPDYVLTFLLTYRSFTRPIDLLELLIQRFDMATPLTYSDDDFRRFNKEKQTVIRLRVFNVLKTWVDKHSYDFIDADDDLITKLHDFLDTTMPKSGMARAAQQIRALLEKRYQGRDEIEKMMHEAPPRVEIPPGLDPSIEPFTRLSACELARQITLIEHTMYCSIRPWECLNQAWTEKGENNIRKLISHFNDTSQWVCMRILGAESLRERKSVLTHFIHIAAELRKLNNFNAVMELVAGMQFSPIFRLKHTWNALSSKTRSTYESLCALVDRSKNYKNHRAVMRTIHPPCIPYLGITLTDLTFIEDGNSNMTADGLINFDKRNKISREIRTIQQFQNTPYCLTELPVVRDWLYHVFSQPYDENDAYAISQRLEPKHASVKEITQ</sequence>
<dbReference type="InterPro" id="IPR001895">
    <property type="entry name" value="RASGEF_cat_dom"/>
</dbReference>
<feature type="compositionally biased region" description="Pro residues" evidence="3">
    <location>
        <begin position="209"/>
        <end position="222"/>
    </location>
</feature>
<reference evidence="6 7" key="1">
    <citation type="submission" date="2010-05" db="EMBL/GenBank/DDBJ databases">
        <title>The Genome Sequence of Thecamonas trahens ATCC 50062.</title>
        <authorList>
            <consortium name="The Broad Institute Genome Sequencing Platform"/>
            <person name="Russ C."/>
            <person name="Cuomo C."/>
            <person name="Shea T."/>
            <person name="Young S.K."/>
            <person name="Zeng Q."/>
            <person name="Koehrsen M."/>
            <person name="Haas B."/>
            <person name="Borodovsky M."/>
            <person name="Guigo R."/>
            <person name="Alvarado L."/>
            <person name="Berlin A."/>
            <person name="Bochicchio J."/>
            <person name="Borenstein D."/>
            <person name="Chapman S."/>
            <person name="Chen Z."/>
            <person name="Freedman E."/>
            <person name="Gellesch M."/>
            <person name="Goldberg J."/>
            <person name="Griggs A."/>
            <person name="Gujja S."/>
            <person name="Heilman E."/>
            <person name="Heiman D."/>
            <person name="Hepburn T."/>
            <person name="Howarth C."/>
            <person name="Jen D."/>
            <person name="Larson L."/>
            <person name="Mehta T."/>
            <person name="Park D."/>
            <person name="Pearson M."/>
            <person name="Roberts A."/>
            <person name="Saif S."/>
            <person name="Shenoy N."/>
            <person name="Sisk P."/>
            <person name="Stolte C."/>
            <person name="Sykes S."/>
            <person name="Thomson T."/>
            <person name="Walk T."/>
            <person name="White J."/>
            <person name="Yandava C."/>
            <person name="Burger G."/>
            <person name="Gray M.W."/>
            <person name="Holland P.W.H."/>
            <person name="King N."/>
            <person name="Lang F.B.F."/>
            <person name="Roger A.J."/>
            <person name="Ruiz-Trillo I."/>
            <person name="Lander E."/>
            <person name="Nusbaum C."/>
        </authorList>
    </citation>
    <scope>NUCLEOTIDE SEQUENCE [LARGE SCALE GENOMIC DNA]</scope>
    <source>
        <strain evidence="6 7">ATCC 50062</strain>
    </source>
</reference>
<feature type="compositionally biased region" description="Low complexity" evidence="3">
    <location>
        <begin position="32"/>
        <end position="124"/>
    </location>
</feature>
<feature type="domain" description="N-terminal Ras-GEF" evidence="5">
    <location>
        <begin position="697"/>
        <end position="830"/>
    </location>
</feature>
<dbReference type="InterPro" id="IPR008937">
    <property type="entry name" value="Ras-like_GEF"/>
</dbReference>
<dbReference type="PROSITE" id="PS50009">
    <property type="entry name" value="RASGEF_CAT"/>
    <property type="match status" value="1"/>
</dbReference>
<evidence type="ECO:0000259" key="5">
    <source>
        <dbReference type="PROSITE" id="PS50212"/>
    </source>
</evidence>
<name>A0A0L0D3I9_THETB</name>
<dbReference type="Proteomes" id="UP000054408">
    <property type="component" value="Unassembled WGS sequence"/>
</dbReference>
<feature type="compositionally biased region" description="Polar residues" evidence="3">
    <location>
        <begin position="321"/>
        <end position="333"/>
    </location>
</feature>
<dbReference type="OrthoDB" id="546434at2759"/>
<dbReference type="CDD" id="cd00155">
    <property type="entry name" value="RasGEF"/>
    <property type="match status" value="1"/>
</dbReference>
<feature type="domain" description="Ras-GEF" evidence="4">
    <location>
        <begin position="864"/>
        <end position="1093"/>
    </location>
</feature>
<dbReference type="PROSITE" id="PS50212">
    <property type="entry name" value="RASGEF_NTER"/>
    <property type="match status" value="1"/>
</dbReference>
<dbReference type="Gene3D" id="1.20.870.10">
    <property type="entry name" value="Son of sevenless (SoS) protein Chain: S domain 1"/>
    <property type="match status" value="1"/>
</dbReference>
<feature type="region of interest" description="Disordered" evidence="3">
    <location>
        <begin position="1"/>
        <end position="279"/>
    </location>
</feature>
<dbReference type="GeneID" id="25562912"/>
<dbReference type="GO" id="GO:0051301">
    <property type="term" value="P:cell division"/>
    <property type="evidence" value="ECO:0007669"/>
    <property type="project" value="UniProtKB-KW"/>
</dbReference>
<feature type="compositionally biased region" description="Low complexity" evidence="3">
    <location>
        <begin position="486"/>
        <end position="496"/>
    </location>
</feature>
<evidence type="ECO:0000313" key="6">
    <source>
        <dbReference type="EMBL" id="KNC46869.1"/>
    </source>
</evidence>
<feature type="region of interest" description="Disordered" evidence="3">
    <location>
        <begin position="581"/>
        <end position="620"/>
    </location>
</feature>
<dbReference type="PANTHER" id="PTHR23113:SF370">
    <property type="entry name" value="RAS GUANINE NUCLEOTIDE EXCHANGE FACTOR P"/>
    <property type="match status" value="1"/>
</dbReference>
<dbReference type="SMART" id="SM00147">
    <property type="entry name" value="RasGEF"/>
    <property type="match status" value="1"/>
</dbReference>
<dbReference type="SMART" id="SM00229">
    <property type="entry name" value="RasGEFN"/>
    <property type="match status" value="1"/>
</dbReference>
<dbReference type="SUPFAM" id="SSF48366">
    <property type="entry name" value="Ras GEF"/>
    <property type="match status" value="1"/>
</dbReference>
<feature type="compositionally biased region" description="Low complexity" evidence="3">
    <location>
        <begin position="132"/>
        <end position="180"/>
    </location>
</feature>
<evidence type="ECO:0000259" key="4">
    <source>
        <dbReference type="PROSITE" id="PS50009"/>
    </source>
</evidence>
<dbReference type="PROSITE" id="PS00720">
    <property type="entry name" value="RASGEF"/>
    <property type="match status" value="1"/>
</dbReference>
<dbReference type="PANTHER" id="PTHR23113">
    <property type="entry name" value="GUANINE NUCLEOTIDE EXCHANGE FACTOR"/>
    <property type="match status" value="1"/>
</dbReference>
<dbReference type="CDD" id="cd06224">
    <property type="entry name" value="REM"/>
    <property type="match status" value="1"/>
</dbReference>
<dbReference type="STRING" id="461836.A0A0L0D3I9"/>
<evidence type="ECO:0000256" key="2">
    <source>
        <dbReference type="PROSITE-ProRule" id="PRU00168"/>
    </source>
</evidence>
<feature type="region of interest" description="Disordered" evidence="3">
    <location>
        <begin position="522"/>
        <end position="566"/>
    </location>
</feature>
<dbReference type="Pfam" id="PF00618">
    <property type="entry name" value="RasGEF_N"/>
    <property type="match status" value="1"/>
</dbReference>
<keyword evidence="6" id="KW-0131">Cell cycle</keyword>
<protein>
    <submittedName>
        <fullName evidence="6">Cell division control protein</fullName>
    </submittedName>
</protein>
<keyword evidence="6" id="KW-0132">Cell division</keyword>
<feature type="compositionally biased region" description="Low complexity" evidence="3">
    <location>
        <begin position="188"/>
        <end position="208"/>
    </location>
</feature>
<feature type="compositionally biased region" description="Low complexity" evidence="3">
    <location>
        <begin position="384"/>
        <end position="393"/>
    </location>
</feature>
<dbReference type="InterPro" id="IPR036964">
    <property type="entry name" value="RASGEF_cat_dom_sf"/>
</dbReference>
<keyword evidence="1 2" id="KW-0344">Guanine-nucleotide releasing factor</keyword>
<evidence type="ECO:0000313" key="7">
    <source>
        <dbReference type="Proteomes" id="UP000054408"/>
    </source>
</evidence>
<dbReference type="AlphaFoldDB" id="A0A0L0D3I9"/>
<dbReference type="eggNOG" id="KOG3417">
    <property type="taxonomic scope" value="Eukaryota"/>
</dbReference>
<feature type="compositionally biased region" description="Low complexity" evidence="3">
    <location>
        <begin position="581"/>
        <end position="603"/>
    </location>
</feature>
<dbReference type="GO" id="GO:0005085">
    <property type="term" value="F:guanyl-nucleotide exchange factor activity"/>
    <property type="evidence" value="ECO:0007669"/>
    <property type="project" value="UniProtKB-KW"/>
</dbReference>